<dbReference type="SMART" id="SM00433">
    <property type="entry name" value="TOP2c"/>
    <property type="match status" value="1"/>
</dbReference>
<dbReference type="FunFam" id="3.30.565.10:FF:000002">
    <property type="entry name" value="DNA gyrase subunit B"/>
    <property type="match status" value="1"/>
</dbReference>
<evidence type="ECO:0000256" key="5">
    <source>
        <dbReference type="ARBA" id="ARBA00022840"/>
    </source>
</evidence>
<dbReference type="InterPro" id="IPR006171">
    <property type="entry name" value="TOPRIM_dom"/>
</dbReference>
<dbReference type="EC" id="5.6.2.2" evidence="10"/>
<dbReference type="GO" id="GO:0003677">
    <property type="term" value="F:DNA binding"/>
    <property type="evidence" value="ECO:0007669"/>
    <property type="project" value="UniProtKB-KW"/>
</dbReference>
<feature type="domain" description="Toprim" evidence="11">
    <location>
        <begin position="434"/>
        <end position="548"/>
    </location>
</feature>
<dbReference type="PRINTS" id="PR00418">
    <property type="entry name" value="TPI2FAMILY"/>
</dbReference>
<dbReference type="Gene3D" id="3.40.50.670">
    <property type="match status" value="1"/>
</dbReference>
<feature type="site" description="Interaction with DNA" evidence="10">
    <location>
        <position position="465"/>
    </location>
</feature>
<dbReference type="PROSITE" id="PS50880">
    <property type="entry name" value="TOPRIM"/>
    <property type="match status" value="1"/>
</dbReference>
<dbReference type="SUPFAM" id="SSF55874">
    <property type="entry name" value="ATPase domain of HSP90 chaperone/DNA topoisomerase II/histidine kinase"/>
    <property type="match status" value="1"/>
</dbReference>
<comment type="function">
    <text evidence="10">A type II topoisomerase that negatively supercoils closed circular double-stranded (ds) DNA in an ATP-dependent manner to modulate DNA topology and maintain chromosomes in an underwound state. Negative supercoiling favors strand separation, and DNA replication, transcription, recombination and repair, all of which involve strand separation. Also able to catalyze the interconversion of other topological isomers of dsDNA rings, including catenanes and knotted rings. Type II topoisomerases break and join 2 DNA strands simultaneously in an ATP-dependent manner.</text>
</comment>
<dbReference type="Pfam" id="PF00204">
    <property type="entry name" value="DNA_gyraseB"/>
    <property type="match status" value="1"/>
</dbReference>
<keyword evidence="7 10" id="KW-0799">Topoisomerase</keyword>
<feature type="binding site" evidence="10">
    <location>
        <position position="440"/>
    </location>
    <ligand>
        <name>Mg(2+)</name>
        <dbReference type="ChEBI" id="CHEBI:18420"/>
        <label>1</label>
        <note>catalytic</note>
    </ligand>
</feature>
<accession>A0A449AZ00</accession>
<comment type="subcellular location">
    <subcellularLocation>
        <location evidence="10">Cytoplasm</location>
    </subcellularLocation>
</comment>
<organism evidence="12 13">
    <name type="scientific">Mycoplasmopsis gallopavonis</name>
    <dbReference type="NCBI Taxonomy" id="76629"/>
    <lineage>
        <taxon>Bacteria</taxon>
        <taxon>Bacillati</taxon>
        <taxon>Mycoplasmatota</taxon>
        <taxon>Mycoplasmoidales</taxon>
        <taxon>Metamycoplasmataceae</taxon>
        <taxon>Mycoplasmopsis</taxon>
    </lineage>
</organism>
<dbReference type="Pfam" id="PF00986">
    <property type="entry name" value="DNA_gyraseB_C"/>
    <property type="match status" value="1"/>
</dbReference>
<evidence type="ECO:0000256" key="7">
    <source>
        <dbReference type="ARBA" id="ARBA00023029"/>
    </source>
</evidence>
<keyword evidence="10" id="KW-0963">Cytoplasm</keyword>
<comment type="similarity">
    <text evidence="2 10">Belongs to the type II topoisomerase GyrB family.</text>
</comment>
<feature type="binding site" evidence="10">
    <location>
        <position position="513"/>
    </location>
    <ligand>
        <name>Mg(2+)</name>
        <dbReference type="ChEBI" id="CHEBI:18420"/>
        <label>2</label>
    </ligand>
</feature>
<feature type="binding site" evidence="10">
    <location>
        <position position="513"/>
    </location>
    <ligand>
        <name>Mg(2+)</name>
        <dbReference type="ChEBI" id="CHEBI:18420"/>
        <label>1</label>
        <note>catalytic</note>
    </ligand>
</feature>
<dbReference type="PRINTS" id="PR01159">
    <property type="entry name" value="DNAGYRASEB"/>
</dbReference>
<dbReference type="NCBIfam" id="NF004189">
    <property type="entry name" value="PRK05644.1"/>
    <property type="match status" value="1"/>
</dbReference>
<evidence type="ECO:0000256" key="4">
    <source>
        <dbReference type="ARBA" id="ARBA00022741"/>
    </source>
</evidence>
<dbReference type="HAMAP" id="MF_01898">
    <property type="entry name" value="GyrB"/>
    <property type="match status" value="1"/>
</dbReference>
<evidence type="ECO:0000256" key="10">
    <source>
        <dbReference type="HAMAP-Rule" id="MF_01898"/>
    </source>
</evidence>
<dbReference type="GO" id="GO:0005737">
    <property type="term" value="C:cytoplasm"/>
    <property type="evidence" value="ECO:0007669"/>
    <property type="project" value="UniProtKB-SubCell"/>
</dbReference>
<comment type="catalytic activity">
    <reaction evidence="1 10">
        <text>ATP-dependent breakage, passage and rejoining of double-stranded DNA.</text>
        <dbReference type="EC" id="5.6.2.2"/>
    </reaction>
</comment>
<dbReference type="InterPro" id="IPR002288">
    <property type="entry name" value="DNA_gyrase_B_C"/>
</dbReference>
<feature type="binding site" evidence="10">
    <location>
        <position position="515"/>
    </location>
    <ligand>
        <name>Mg(2+)</name>
        <dbReference type="ChEBI" id="CHEBI:18420"/>
        <label>2</label>
    </ligand>
</feature>
<dbReference type="InterPro" id="IPR014721">
    <property type="entry name" value="Ribsml_uS5_D2-typ_fold_subgr"/>
</dbReference>
<keyword evidence="13" id="KW-1185">Reference proteome</keyword>
<dbReference type="SUPFAM" id="SSF54211">
    <property type="entry name" value="Ribosomal protein S5 domain 2-like"/>
    <property type="match status" value="1"/>
</dbReference>
<keyword evidence="8" id="KW-0238">DNA-binding</keyword>
<dbReference type="GO" id="GO:0005524">
    <property type="term" value="F:ATP binding"/>
    <property type="evidence" value="ECO:0007669"/>
    <property type="project" value="UniProtKB-UniRule"/>
</dbReference>
<dbReference type="PROSITE" id="PS00177">
    <property type="entry name" value="TOPOISOMERASE_II"/>
    <property type="match status" value="1"/>
</dbReference>
<dbReference type="Pfam" id="PF01751">
    <property type="entry name" value="Toprim"/>
    <property type="match status" value="1"/>
</dbReference>
<dbReference type="Gene3D" id="3.30.565.10">
    <property type="entry name" value="Histidine kinase-like ATPase, C-terminal domain"/>
    <property type="match status" value="1"/>
</dbReference>
<dbReference type="Pfam" id="PF02518">
    <property type="entry name" value="HATPase_c"/>
    <property type="match status" value="1"/>
</dbReference>
<evidence type="ECO:0000313" key="12">
    <source>
        <dbReference type="EMBL" id="VEU72779.1"/>
    </source>
</evidence>
<dbReference type="RefSeq" id="WP_119571827.1">
    <property type="nucleotide sequence ID" value="NZ_LR215031.1"/>
</dbReference>
<dbReference type="GO" id="GO:0006261">
    <property type="term" value="P:DNA-templated DNA replication"/>
    <property type="evidence" value="ECO:0007669"/>
    <property type="project" value="UniProtKB-UniRule"/>
</dbReference>
<dbReference type="OrthoDB" id="9802808at2"/>
<evidence type="ECO:0000313" key="13">
    <source>
        <dbReference type="Proteomes" id="UP000289862"/>
    </source>
</evidence>
<dbReference type="InterPro" id="IPR036890">
    <property type="entry name" value="HATPase_C_sf"/>
</dbReference>
<dbReference type="SUPFAM" id="SSF56719">
    <property type="entry name" value="Type II DNA topoisomerase"/>
    <property type="match status" value="1"/>
</dbReference>
<dbReference type="GO" id="GO:0005694">
    <property type="term" value="C:chromosome"/>
    <property type="evidence" value="ECO:0007669"/>
    <property type="project" value="InterPro"/>
</dbReference>
<dbReference type="FunFam" id="3.40.50.670:FF:000002">
    <property type="entry name" value="DNA gyrase subunit B"/>
    <property type="match status" value="1"/>
</dbReference>
<dbReference type="InterPro" id="IPR013759">
    <property type="entry name" value="Topo_IIA_B_C"/>
</dbReference>
<dbReference type="CDD" id="cd16928">
    <property type="entry name" value="HATPase_GyrB-like"/>
    <property type="match status" value="1"/>
</dbReference>
<name>A0A449AZ00_9BACT</name>
<dbReference type="Gene3D" id="3.30.230.10">
    <property type="match status" value="1"/>
</dbReference>
<dbReference type="InterPro" id="IPR001241">
    <property type="entry name" value="Topo_IIA"/>
</dbReference>
<feature type="site" description="Interaction with DNA" evidence="10">
    <location>
        <position position="468"/>
    </location>
</feature>
<dbReference type="PANTHER" id="PTHR45866:SF1">
    <property type="entry name" value="DNA GYRASE SUBUNIT B, MITOCHONDRIAL"/>
    <property type="match status" value="1"/>
</dbReference>
<dbReference type="InterPro" id="IPR000565">
    <property type="entry name" value="Topo_IIA_B"/>
</dbReference>
<dbReference type="GO" id="GO:0046872">
    <property type="term" value="F:metal ion binding"/>
    <property type="evidence" value="ECO:0007669"/>
    <property type="project" value="UniProtKB-KW"/>
</dbReference>
<dbReference type="GO" id="GO:0006265">
    <property type="term" value="P:DNA topological change"/>
    <property type="evidence" value="ECO:0007669"/>
    <property type="project" value="UniProtKB-UniRule"/>
</dbReference>
<dbReference type="InterPro" id="IPR003594">
    <property type="entry name" value="HATPase_dom"/>
</dbReference>
<evidence type="ECO:0000256" key="3">
    <source>
        <dbReference type="ARBA" id="ARBA00022723"/>
    </source>
</evidence>
<evidence type="ECO:0000256" key="6">
    <source>
        <dbReference type="ARBA" id="ARBA00022842"/>
    </source>
</evidence>
<gene>
    <name evidence="12" type="primary">gyrB_1</name>
    <name evidence="10" type="synonym">gyrB</name>
    <name evidence="12" type="ORF">NCTC10186_00250</name>
</gene>
<comment type="subunit">
    <text evidence="10">Heterotetramer, composed of two GyrA and two GyrB chains. In the heterotetramer, GyrA contains the active site tyrosine that forms a transient covalent intermediate with DNA, while GyrB binds cofactors and catalyzes ATP hydrolysis.</text>
</comment>
<dbReference type="InterPro" id="IPR034160">
    <property type="entry name" value="TOPRIM_GyrB"/>
</dbReference>
<dbReference type="CDD" id="cd00822">
    <property type="entry name" value="TopoII_Trans_DNA_gyrase"/>
    <property type="match status" value="1"/>
</dbReference>
<evidence type="ECO:0000256" key="8">
    <source>
        <dbReference type="ARBA" id="ARBA00023125"/>
    </source>
</evidence>
<dbReference type="InterPro" id="IPR020568">
    <property type="entry name" value="Ribosomal_Su5_D2-typ_SF"/>
</dbReference>
<sequence length="650" mass="72820">MSEIKKQNYDASNIKYLEGLEHVRLRPGMYIGTTAKAGLHHLVWEIVDNSVDESMAGYAHNINITITKNESIIVEDDGRGIPVGPHPKFGISALEVVLTKLNAGGKFESQAYKVSGGLHGVGASVVNALSDWMKAWVKRDGNIYYAEFANGGQTVQSTKIIGQTNDDSTGTTIEFHPDFKVMEKNSFDKDLIIDHAKQIAHLNRGLYVSVTDERDNSFQEFQYENGIVDYVKEVNEGYDPINKEIIYAEGEYLAGERTDGSPITIGVEVACQYLSDFYRSNIISYTNNISTHEGGTHVSGFYDSLMRLINNYAIEKGIIKTDSEKFSREDLTEGLTAVISIKHPTPQFEGQTKGKLGSKDARIAVNRVFSEVFERILNENPELAKKIIQIATIARKGRLASNAARDNARRKSAFDNGGLPGKLSDCSSKNAEVSELYIVEGNSAGGSAKMGRDRKTQAILPLRGKVINVEKARQERVLENEEIMSLITALGTGLGDTFNINKLRYHKIVIMTDADVDGAHIRTLLLTFFYRYFKPLIEYGFVYIAQPPLYKISQGKIVEYAYNDEQKEEIMSKLNPNSKINIQRYKGLGEMDPDQLWETTMDPENRKMLQVQIQDAYKADLIFSTLMGDQVEPRKEFIEKNAKYATNIDL</sequence>
<evidence type="ECO:0000256" key="1">
    <source>
        <dbReference type="ARBA" id="ARBA00000185"/>
    </source>
</evidence>
<evidence type="ECO:0000256" key="2">
    <source>
        <dbReference type="ARBA" id="ARBA00010708"/>
    </source>
</evidence>
<dbReference type="InterPro" id="IPR013760">
    <property type="entry name" value="Topo_IIA-like_dom_sf"/>
</dbReference>
<dbReference type="PANTHER" id="PTHR45866">
    <property type="entry name" value="DNA GYRASE/TOPOISOMERASE SUBUNIT B"/>
    <property type="match status" value="1"/>
</dbReference>
<dbReference type="InterPro" id="IPR018522">
    <property type="entry name" value="TopoIIA_CS"/>
</dbReference>
<reference evidence="12 13" key="1">
    <citation type="submission" date="2019-01" db="EMBL/GenBank/DDBJ databases">
        <authorList>
            <consortium name="Pathogen Informatics"/>
        </authorList>
    </citation>
    <scope>NUCLEOTIDE SEQUENCE [LARGE SCALE GENOMIC DNA]</scope>
    <source>
        <strain evidence="12 13">NCTC10186</strain>
    </source>
</reference>
<dbReference type="KEGG" id="mgal:NCTC10186_00250"/>
<evidence type="ECO:0000259" key="11">
    <source>
        <dbReference type="PROSITE" id="PS50880"/>
    </source>
</evidence>
<dbReference type="CDD" id="cd03366">
    <property type="entry name" value="TOPRIM_TopoIIA_GyrB"/>
    <property type="match status" value="1"/>
</dbReference>
<dbReference type="GO" id="GO:0034335">
    <property type="term" value="F:DNA negative supercoiling activity"/>
    <property type="evidence" value="ECO:0007669"/>
    <property type="project" value="UniProtKB-ARBA"/>
</dbReference>
<dbReference type="SMART" id="SM00387">
    <property type="entry name" value="HATPase_c"/>
    <property type="match status" value="1"/>
</dbReference>
<comment type="miscellaneous">
    <text evidence="10">Few gyrases are as efficient as E.coli at forming negative supercoils. Not all organisms have 2 type II topoisomerases; in organisms with a single type II topoisomerase this enzyme also has to decatenate newly replicated chromosomes.</text>
</comment>
<dbReference type="NCBIfam" id="TIGR01059">
    <property type="entry name" value="gyrB"/>
    <property type="match status" value="1"/>
</dbReference>
<dbReference type="AlphaFoldDB" id="A0A449AZ00"/>
<dbReference type="EMBL" id="LR215031">
    <property type="protein sequence ID" value="VEU72779.1"/>
    <property type="molecule type" value="Genomic_DNA"/>
</dbReference>
<evidence type="ECO:0000256" key="9">
    <source>
        <dbReference type="ARBA" id="ARBA00023235"/>
    </source>
</evidence>
<dbReference type="InterPro" id="IPR011557">
    <property type="entry name" value="GyrB"/>
</dbReference>
<keyword evidence="6 10" id="KW-0460">Magnesium</keyword>
<dbReference type="InterPro" id="IPR013506">
    <property type="entry name" value="Topo_IIA_bsu_dom2"/>
</dbReference>
<keyword evidence="9 10" id="KW-0413">Isomerase</keyword>
<comment type="cofactor">
    <cofactor evidence="10">
        <name>Mg(2+)</name>
        <dbReference type="ChEBI" id="CHEBI:18420"/>
    </cofactor>
    <cofactor evidence="10">
        <name>Mn(2+)</name>
        <dbReference type="ChEBI" id="CHEBI:29035"/>
    </cofactor>
    <cofactor evidence="10">
        <name>Ca(2+)</name>
        <dbReference type="ChEBI" id="CHEBI:29108"/>
    </cofactor>
    <text evidence="10">Binds two Mg(2+) per subunit. The magnesium ions form salt bridges with both the protein and the DNA. Can also accept other divalent metal cations, such as Mn(2+) or Ca(2+).</text>
</comment>
<keyword evidence="5 10" id="KW-0067">ATP-binding</keyword>
<proteinExistence type="inferred from homology"/>
<keyword evidence="3 10" id="KW-0479">Metal-binding</keyword>
<protein>
    <recommendedName>
        <fullName evidence="10">DNA gyrase subunit B</fullName>
        <ecNumber evidence="10">5.6.2.2</ecNumber>
    </recommendedName>
</protein>
<dbReference type="Proteomes" id="UP000289862">
    <property type="component" value="Chromosome"/>
</dbReference>
<keyword evidence="4 10" id="KW-0547">Nucleotide-binding</keyword>